<protein>
    <submittedName>
        <fullName evidence="1">Uncharacterized protein</fullName>
    </submittedName>
</protein>
<organism evidence="1 2">
    <name type="scientific">Insulibacter thermoxylanivorax</name>
    <dbReference type="NCBI Taxonomy" id="2749268"/>
    <lineage>
        <taxon>Bacteria</taxon>
        <taxon>Bacillati</taxon>
        <taxon>Bacillota</taxon>
        <taxon>Bacilli</taxon>
        <taxon>Bacillales</taxon>
        <taxon>Paenibacillaceae</taxon>
        <taxon>Insulibacter</taxon>
    </lineage>
</organism>
<gene>
    <name evidence="1" type="ORF">PRECH8_07410</name>
</gene>
<keyword evidence="2" id="KW-1185">Reference proteome</keyword>
<evidence type="ECO:0000313" key="2">
    <source>
        <dbReference type="Proteomes" id="UP000654993"/>
    </source>
</evidence>
<dbReference type="Proteomes" id="UP000654993">
    <property type="component" value="Unassembled WGS sequence"/>
</dbReference>
<name>A0A916VGE9_9BACL</name>
<dbReference type="AlphaFoldDB" id="A0A916VGE9"/>
<dbReference type="EMBL" id="BMAQ01000005">
    <property type="protein sequence ID" value="GFR37445.1"/>
    <property type="molecule type" value="Genomic_DNA"/>
</dbReference>
<accession>A0A916VGE9</accession>
<reference evidence="1" key="2">
    <citation type="journal article" date="2021" name="Data Brief">
        <title>Draft genome sequence data of the facultative, thermophilic, xylanolytic bacterium Paenibacillus sp. strain DA-C8.</title>
        <authorList>
            <person name="Chhe C."/>
            <person name="Uke A."/>
            <person name="Baramee S."/>
            <person name="Ungkulpasvich U."/>
            <person name="Tachaapaikoon C."/>
            <person name="Pason P."/>
            <person name="Waeonukul R."/>
            <person name="Ratanakhanokchai K."/>
            <person name="Kosugi A."/>
        </authorList>
    </citation>
    <scope>NUCLEOTIDE SEQUENCE</scope>
    <source>
        <strain evidence="1">DA-C8</strain>
    </source>
</reference>
<dbReference type="RefSeq" id="WP_200965725.1">
    <property type="nucleotide sequence ID" value="NZ_BMAQ01000005.1"/>
</dbReference>
<reference evidence="1" key="1">
    <citation type="submission" date="2020-08" db="EMBL/GenBank/DDBJ databases">
        <authorList>
            <person name="Uke A."/>
            <person name="Chhe C."/>
            <person name="Baramee S."/>
            <person name="Kosugi A."/>
        </authorList>
    </citation>
    <scope>NUCLEOTIDE SEQUENCE</scope>
    <source>
        <strain evidence="1">DA-C8</strain>
    </source>
</reference>
<proteinExistence type="predicted"/>
<sequence>MDAIAQQAQASSYNIDGKLRLRLDAMPFDVSDQPYTAVILGQLQQGEIAWSGVTDLDAVRSEATLQFTSADASSSFIMPILLDNEQLYIQVPVINMEGEYFVLPAPEAAKHLAKPLLASFAHLIEAMDSKWFQNVTIEGTDYRVKLTIDDQNWEAFLAAVSKAMPDILAEWQSIGILTSTQATAVAGRWASFAETKGGNLRPADDRGFTLEATIDEAGYIAMLTADITLVSKDGGTPTDSRYDANLRVIWTQINEPATFVRPIPEDTVPIEEILKLIP</sequence>
<comment type="caution">
    <text evidence="1">The sequence shown here is derived from an EMBL/GenBank/DDBJ whole genome shotgun (WGS) entry which is preliminary data.</text>
</comment>
<evidence type="ECO:0000313" key="1">
    <source>
        <dbReference type="EMBL" id="GFR37445.1"/>
    </source>
</evidence>